<accession>A0A2N5J6P8</accession>
<dbReference type="Gene3D" id="3.20.20.370">
    <property type="entry name" value="Glycoside hydrolase/deacetylase"/>
    <property type="match status" value="1"/>
</dbReference>
<feature type="domain" description="NodB homology" evidence="5">
    <location>
        <begin position="325"/>
        <end position="503"/>
    </location>
</feature>
<feature type="compositionally biased region" description="Basic and acidic residues" evidence="3">
    <location>
        <begin position="1"/>
        <end position="17"/>
    </location>
</feature>
<name>A0A2N5J6P8_9BIFI</name>
<dbReference type="GO" id="GO:0005975">
    <property type="term" value="P:carbohydrate metabolic process"/>
    <property type="evidence" value="ECO:0007669"/>
    <property type="project" value="InterPro"/>
</dbReference>
<proteinExistence type="predicted"/>
<keyword evidence="1" id="KW-0479">Metal-binding</keyword>
<evidence type="ECO:0000256" key="1">
    <source>
        <dbReference type="ARBA" id="ARBA00022723"/>
    </source>
</evidence>
<keyword evidence="4" id="KW-0812">Transmembrane</keyword>
<keyword evidence="4" id="KW-0472">Membrane</keyword>
<keyword evidence="4" id="KW-1133">Transmembrane helix</keyword>
<dbReference type="EMBL" id="NMWT01000001">
    <property type="protein sequence ID" value="PLS29873.1"/>
    <property type="molecule type" value="Genomic_DNA"/>
</dbReference>
<keyword evidence="2" id="KW-0378">Hydrolase</keyword>
<dbReference type="PROSITE" id="PS51677">
    <property type="entry name" value="NODB"/>
    <property type="match status" value="1"/>
</dbReference>
<keyword evidence="7" id="KW-1185">Reference proteome</keyword>
<dbReference type="GO" id="GO:0016020">
    <property type="term" value="C:membrane"/>
    <property type="evidence" value="ECO:0007669"/>
    <property type="project" value="TreeGrafter"/>
</dbReference>
<protein>
    <submittedName>
        <fullName evidence="6">Secreted polysaccharide deacetylase</fullName>
    </submittedName>
</protein>
<dbReference type="SUPFAM" id="SSF88713">
    <property type="entry name" value="Glycoside hydrolase/deacetylase"/>
    <property type="match status" value="1"/>
</dbReference>
<evidence type="ECO:0000256" key="2">
    <source>
        <dbReference type="ARBA" id="ARBA00022801"/>
    </source>
</evidence>
<dbReference type="AlphaFoldDB" id="A0A2N5J6P8"/>
<dbReference type="InterPro" id="IPR050248">
    <property type="entry name" value="Polysacc_deacetylase_ArnD"/>
</dbReference>
<dbReference type="PANTHER" id="PTHR10587:SF133">
    <property type="entry name" value="CHITIN DEACETYLASE 1-RELATED"/>
    <property type="match status" value="1"/>
</dbReference>
<feature type="transmembrane region" description="Helical" evidence="4">
    <location>
        <begin position="100"/>
        <end position="119"/>
    </location>
</feature>
<reference evidence="6 7" key="1">
    <citation type="submission" date="2017-07" db="EMBL/GenBank/DDBJ databases">
        <title>Bifidobacterium novel species.</title>
        <authorList>
            <person name="Lugli G.A."/>
            <person name="Milani C."/>
            <person name="Duranti S."/>
            <person name="Mangifesta M."/>
        </authorList>
    </citation>
    <scope>NUCLEOTIDE SEQUENCE [LARGE SCALE GENOMIC DNA]</scope>
    <source>
        <strain evidence="6 7">77</strain>
    </source>
</reference>
<evidence type="ECO:0000313" key="7">
    <source>
        <dbReference type="Proteomes" id="UP000235034"/>
    </source>
</evidence>
<sequence>MADDKHIDDADDARIDNEHDDVADDYADDYADDVFRELGDDAAEPYDDGTAPDVPTAGAEPSADATGTPDANGPGTGESDATLPDVDGGVTTARRRPKPLVVALVAAFAAGAVFAGVAVTRSILDLNARNHASALAYCRRERAQYTETLTGYTPVARQATALLKETASLTGSDSRARLQQQMDAMHDADVTAPAEQDCAADAHTADIAALGDRYAAAASAMADGLISIRYDTDTLKQMKDGLNAQDARKQLTTLIARAKLAYDRSAGKADETARSTLKNAIDTAQSVLDTTPSDAGDAVNEQIQPISEATAKVIALMPLDCHFTDCVALTFDDGPNKRTTPKVLDELKAADVPATFFLQGQFVSGSNVKLVGRMAAEGHSVGSMSWRHTQMHAMGASQLAKWFKDTDSVISEASGKPVTLFRPPDGAWSDALRSQAKASGQAMILWGVDSGDWGKLDTSEIEKRTLDGAYPGSIISLRDGNPETVKALPGIIKGLQAKGYHIVTVDTLLAGDIQPGSVAYGLNDVQ</sequence>
<dbReference type="RefSeq" id="WP_101621395.1">
    <property type="nucleotide sequence ID" value="NZ_NMWT01000001.1"/>
</dbReference>
<dbReference type="CDD" id="cd10917">
    <property type="entry name" value="CE4_NodB_like_6s_7s"/>
    <property type="match status" value="1"/>
</dbReference>
<gene>
    <name evidence="6" type="ORF">Uis4E_0214</name>
</gene>
<evidence type="ECO:0000259" key="5">
    <source>
        <dbReference type="PROSITE" id="PS51677"/>
    </source>
</evidence>
<organism evidence="6 7">
    <name type="scientific">Bifidobacterium parmae</name>
    <dbReference type="NCBI Taxonomy" id="361854"/>
    <lineage>
        <taxon>Bacteria</taxon>
        <taxon>Bacillati</taxon>
        <taxon>Actinomycetota</taxon>
        <taxon>Actinomycetes</taxon>
        <taxon>Bifidobacteriales</taxon>
        <taxon>Bifidobacteriaceae</taxon>
        <taxon>Bifidobacterium</taxon>
    </lineage>
</organism>
<dbReference type="OrthoDB" id="9763050at2"/>
<dbReference type="InterPro" id="IPR002509">
    <property type="entry name" value="NODB_dom"/>
</dbReference>
<evidence type="ECO:0000313" key="6">
    <source>
        <dbReference type="EMBL" id="PLS29873.1"/>
    </source>
</evidence>
<dbReference type="GO" id="GO:0046872">
    <property type="term" value="F:metal ion binding"/>
    <property type="evidence" value="ECO:0007669"/>
    <property type="project" value="UniProtKB-KW"/>
</dbReference>
<dbReference type="GO" id="GO:0016810">
    <property type="term" value="F:hydrolase activity, acting on carbon-nitrogen (but not peptide) bonds"/>
    <property type="evidence" value="ECO:0007669"/>
    <property type="project" value="InterPro"/>
</dbReference>
<comment type="caution">
    <text evidence="6">The sequence shown here is derived from an EMBL/GenBank/DDBJ whole genome shotgun (WGS) entry which is preliminary data.</text>
</comment>
<dbReference type="InterPro" id="IPR011330">
    <property type="entry name" value="Glyco_hydro/deAcase_b/a-brl"/>
</dbReference>
<feature type="compositionally biased region" description="Acidic residues" evidence="3">
    <location>
        <begin position="18"/>
        <end position="32"/>
    </location>
</feature>
<dbReference type="PANTHER" id="PTHR10587">
    <property type="entry name" value="GLYCOSYL TRANSFERASE-RELATED"/>
    <property type="match status" value="1"/>
</dbReference>
<dbReference type="Proteomes" id="UP000235034">
    <property type="component" value="Unassembled WGS sequence"/>
</dbReference>
<evidence type="ECO:0000256" key="3">
    <source>
        <dbReference type="SAM" id="MobiDB-lite"/>
    </source>
</evidence>
<evidence type="ECO:0000256" key="4">
    <source>
        <dbReference type="SAM" id="Phobius"/>
    </source>
</evidence>
<feature type="region of interest" description="Disordered" evidence="3">
    <location>
        <begin position="1"/>
        <end position="92"/>
    </location>
</feature>
<dbReference type="Pfam" id="PF01522">
    <property type="entry name" value="Polysacc_deac_1"/>
    <property type="match status" value="1"/>
</dbReference>